<accession>A0A8H6HS49</accession>
<dbReference type="Proteomes" id="UP000521943">
    <property type="component" value="Unassembled WGS sequence"/>
</dbReference>
<reference evidence="1 2" key="1">
    <citation type="submission" date="2020-07" db="EMBL/GenBank/DDBJ databases">
        <title>Comparative genomics of pyrophilous fungi reveals a link between fire events and developmental genes.</title>
        <authorList>
            <consortium name="DOE Joint Genome Institute"/>
            <person name="Steindorff A.S."/>
            <person name="Carver A."/>
            <person name="Calhoun S."/>
            <person name="Stillman K."/>
            <person name="Liu H."/>
            <person name="Lipzen A."/>
            <person name="Pangilinan J."/>
            <person name="Labutti K."/>
            <person name="Bruns T.D."/>
            <person name="Grigoriev I.V."/>
        </authorList>
    </citation>
    <scope>NUCLEOTIDE SEQUENCE [LARGE SCALE GENOMIC DNA]</scope>
    <source>
        <strain evidence="1 2">CBS 144469</strain>
    </source>
</reference>
<evidence type="ECO:0000313" key="1">
    <source>
        <dbReference type="EMBL" id="KAF6751432.1"/>
    </source>
</evidence>
<evidence type="ECO:0000313" key="2">
    <source>
        <dbReference type="Proteomes" id="UP000521943"/>
    </source>
</evidence>
<organism evidence="1 2">
    <name type="scientific">Ephemerocybe angulata</name>
    <dbReference type="NCBI Taxonomy" id="980116"/>
    <lineage>
        <taxon>Eukaryota</taxon>
        <taxon>Fungi</taxon>
        <taxon>Dikarya</taxon>
        <taxon>Basidiomycota</taxon>
        <taxon>Agaricomycotina</taxon>
        <taxon>Agaricomycetes</taxon>
        <taxon>Agaricomycetidae</taxon>
        <taxon>Agaricales</taxon>
        <taxon>Agaricineae</taxon>
        <taxon>Psathyrellaceae</taxon>
        <taxon>Ephemerocybe</taxon>
    </lineage>
</organism>
<name>A0A8H6HS49_9AGAR</name>
<dbReference type="AlphaFoldDB" id="A0A8H6HS49"/>
<dbReference type="SUPFAM" id="SSF54768">
    <property type="entry name" value="dsRNA-binding domain-like"/>
    <property type="match status" value="1"/>
</dbReference>
<protein>
    <submittedName>
        <fullName evidence="1">Uncharacterized protein</fullName>
    </submittedName>
</protein>
<keyword evidence="2" id="KW-1185">Reference proteome</keyword>
<dbReference type="OrthoDB" id="3015995at2759"/>
<gene>
    <name evidence="1" type="ORF">DFP72DRAFT_1071354</name>
</gene>
<sequence length="82" mass="9351">MSTDSSKDYTQLVHNHVKGSSFETMSTTGPAWRQVHTVRLLVNEVEQSRCSASSVKKAKKILSYIYLRSLEWVEEDSAMENL</sequence>
<dbReference type="EMBL" id="JACGCI010000050">
    <property type="protein sequence ID" value="KAF6751432.1"/>
    <property type="molecule type" value="Genomic_DNA"/>
</dbReference>
<proteinExistence type="predicted"/>
<comment type="caution">
    <text evidence="1">The sequence shown here is derived from an EMBL/GenBank/DDBJ whole genome shotgun (WGS) entry which is preliminary data.</text>
</comment>